<feature type="non-terminal residue" evidence="3">
    <location>
        <position position="194"/>
    </location>
</feature>
<accession>A0A482VJX1</accession>
<dbReference type="PANTHER" id="PTHR12411">
    <property type="entry name" value="CYSTEINE PROTEASE FAMILY C1-RELATED"/>
    <property type="match status" value="1"/>
</dbReference>
<comment type="caution">
    <text evidence="3">The sequence shown here is derived from an EMBL/GenBank/DDBJ whole genome shotgun (WGS) entry which is preliminary data.</text>
</comment>
<evidence type="ECO:0000313" key="4">
    <source>
        <dbReference type="Proteomes" id="UP000292052"/>
    </source>
</evidence>
<dbReference type="Proteomes" id="UP000292052">
    <property type="component" value="Unassembled WGS sequence"/>
</dbReference>
<dbReference type="SMART" id="SM00645">
    <property type="entry name" value="Pept_C1"/>
    <property type="match status" value="1"/>
</dbReference>
<dbReference type="Pfam" id="PF00112">
    <property type="entry name" value="Peptidase_C1"/>
    <property type="match status" value="1"/>
</dbReference>
<dbReference type="InterPro" id="IPR013128">
    <property type="entry name" value="Peptidase_C1A"/>
</dbReference>
<organism evidence="3 4">
    <name type="scientific">Asbolus verrucosus</name>
    <name type="common">Desert ironclad beetle</name>
    <dbReference type="NCBI Taxonomy" id="1661398"/>
    <lineage>
        <taxon>Eukaryota</taxon>
        <taxon>Metazoa</taxon>
        <taxon>Ecdysozoa</taxon>
        <taxon>Arthropoda</taxon>
        <taxon>Hexapoda</taxon>
        <taxon>Insecta</taxon>
        <taxon>Pterygota</taxon>
        <taxon>Neoptera</taxon>
        <taxon>Endopterygota</taxon>
        <taxon>Coleoptera</taxon>
        <taxon>Polyphaga</taxon>
        <taxon>Cucujiformia</taxon>
        <taxon>Tenebrionidae</taxon>
        <taxon>Pimeliinae</taxon>
        <taxon>Asbolus</taxon>
    </lineage>
</organism>
<reference evidence="3 4" key="1">
    <citation type="submission" date="2017-03" db="EMBL/GenBank/DDBJ databases">
        <title>Genome of the blue death feigning beetle - Asbolus verrucosus.</title>
        <authorList>
            <person name="Rider S.D."/>
        </authorList>
    </citation>
    <scope>NUCLEOTIDE SEQUENCE [LARGE SCALE GENOMIC DNA]</scope>
    <source>
        <strain evidence="3">Butters</strain>
        <tissue evidence="3">Head and leg muscle</tissue>
    </source>
</reference>
<dbReference type="InterPro" id="IPR025660">
    <property type="entry name" value="Pept_his_AS"/>
</dbReference>
<keyword evidence="4" id="KW-1185">Reference proteome</keyword>
<dbReference type="OrthoDB" id="640249at2759"/>
<dbReference type="AlphaFoldDB" id="A0A482VJX1"/>
<comment type="similarity">
    <text evidence="1">Belongs to the peptidase C1 family.</text>
</comment>
<proteinExistence type="inferred from homology"/>
<dbReference type="PROSITE" id="PS00639">
    <property type="entry name" value="THIOL_PROTEASE_HIS"/>
    <property type="match status" value="1"/>
</dbReference>
<sequence length="194" mass="22205">GGRIRADFSAEDILTCCEGDCWGDPKDQCSGGRMDRAWNFLEKFGAVSGGDFLTNKVYKIDDFQGCKPYPIEIFKYGKTSGCRTFCTNGNYPLSYRRDKRYVEYVKLMWTGNVEEIQDEIMNNGPVEVAMKVYEDFRFYQSGIYFHTKGDYVGGHSLKLIGWGVEKDTNYWLGVNSWGSKWGMNGIFKILRGVD</sequence>
<gene>
    <name evidence="3" type="ORF">BDFB_014428</name>
</gene>
<dbReference type="InterPro" id="IPR038765">
    <property type="entry name" value="Papain-like_cys_pep_sf"/>
</dbReference>
<dbReference type="GO" id="GO:0008234">
    <property type="term" value="F:cysteine-type peptidase activity"/>
    <property type="evidence" value="ECO:0007669"/>
    <property type="project" value="InterPro"/>
</dbReference>
<dbReference type="SUPFAM" id="SSF54001">
    <property type="entry name" value="Cysteine proteinases"/>
    <property type="match status" value="1"/>
</dbReference>
<feature type="domain" description="Peptidase C1A papain C-terminal" evidence="2">
    <location>
        <begin position="1"/>
        <end position="193"/>
    </location>
</feature>
<name>A0A482VJX1_ASBVE</name>
<dbReference type="InterPro" id="IPR000668">
    <property type="entry name" value="Peptidase_C1A_C"/>
</dbReference>
<evidence type="ECO:0000313" key="3">
    <source>
        <dbReference type="EMBL" id="RZC32964.1"/>
    </source>
</evidence>
<feature type="non-terminal residue" evidence="3">
    <location>
        <position position="1"/>
    </location>
</feature>
<dbReference type="STRING" id="1661398.A0A482VJX1"/>
<dbReference type="Gene3D" id="3.90.70.10">
    <property type="entry name" value="Cysteine proteinases"/>
    <property type="match status" value="1"/>
</dbReference>
<evidence type="ECO:0000259" key="2">
    <source>
        <dbReference type="SMART" id="SM00645"/>
    </source>
</evidence>
<evidence type="ECO:0000256" key="1">
    <source>
        <dbReference type="ARBA" id="ARBA00008455"/>
    </source>
</evidence>
<dbReference type="EMBL" id="QDEB01093067">
    <property type="protein sequence ID" value="RZC32964.1"/>
    <property type="molecule type" value="Genomic_DNA"/>
</dbReference>
<dbReference type="GO" id="GO:0006508">
    <property type="term" value="P:proteolysis"/>
    <property type="evidence" value="ECO:0007669"/>
    <property type="project" value="InterPro"/>
</dbReference>
<protein>
    <submittedName>
        <fullName evidence="3">Peptidase C1 domain containing protein</fullName>
    </submittedName>
</protein>